<dbReference type="Pfam" id="PF07983">
    <property type="entry name" value="X8"/>
    <property type="match status" value="6"/>
</dbReference>
<protein>
    <recommendedName>
        <fullName evidence="2">X8 domain-containing protein</fullName>
    </recommendedName>
</protein>
<dbReference type="AlphaFoldDB" id="A0A8J5FU40"/>
<evidence type="ECO:0000256" key="1">
    <source>
        <dbReference type="ARBA" id="ARBA00022729"/>
    </source>
</evidence>
<dbReference type="Proteomes" id="UP000734854">
    <property type="component" value="Unassembled WGS sequence"/>
</dbReference>
<feature type="domain" description="X8" evidence="2">
    <location>
        <begin position="81"/>
        <end position="161"/>
    </location>
</feature>
<feature type="domain" description="X8" evidence="2">
    <location>
        <begin position="169"/>
        <end position="249"/>
    </location>
</feature>
<accession>A0A8J5FU40</accession>
<dbReference type="InterPro" id="IPR044788">
    <property type="entry name" value="X8_dom_prot"/>
</dbReference>
<dbReference type="PANTHER" id="PTHR31044:SF57">
    <property type="entry name" value="CARBOHYDRATE-BINDING X8 DOMAIN SUPERFAMILY PROTEIN"/>
    <property type="match status" value="1"/>
</dbReference>
<dbReference type="SMART" id="SM00768">
    <property type="entry name" value="X8"/>
    <property type="match status" value="6"/>
</dbReference>
<gene>
    <name evidence="3" type="ORF">ZIOFF_046938</name>
</gene>
<feature type="domain" description="X8" evidence="2">
    <location>
        <begin position="2"/>
        <end position="73"/>
    </location>
</feature>
<sequence>MTTEKLVANINYACGSGLADCKAIQEDGPCYSTDVIKMASYAMNAYYYGAGHREINCYFDGSALIVQRDPSLAATISATRSWCVSKPGMTTEKLVANINYACGSGLADCKAIQEDGPCYSTDVIKMASYAMNAYYYGAGHREINCYFDGSALIVQRDPSLAATISATRSWCVSKPGMTTEKLVANINYACGSGLADCKAIQEDGPCYSTDVIKIASYAMNAYYYGAGHREINCYFDGSALIVQRDPSLAAMISATRSWCVSKPGMTTEKLVENINYACGSGLADCKAIQEDGPCYSTDVIKMASYAMNAYYYGAGHREINCYFDGSALIVHHDPSLAATISATRSWCVSKPGMTTEKLVANINYACGSGLADCKSIQEDGPCYSTDVIKMASYAMNAYYYGAGHREINCYFDGSALIVHHDPSLAATISATRSWCVSKPGMTTEKLVVNINYACGSGLADCKAIQEDGPCYSTDVIKMASYAMNTYYYSVGHREINCYFDGSALIV</sequence>
<keyword evidence="1" id="KW-0732">Signal</keyword>
<feature type="domain" description="X8" evidence="2">
    <location>
        <begin position="257"/>
        <end position="337"/>
    </location>
</feature>
<feature type="domain" description="X8" evidence="2">
    <location>
        <begin position="345"/>
        <end position="425"/>
    </location>
</feature>
<reference evidence="3 4" key="1">
    <citation type="submission" date="2020-08" db="EMBL/GenBank/DDBJ databases">
        <title>Plant Genome Project.</title>
        <authorList>
            <person name="Zhang R.-G."/>
        </authorList>
    </citation>
    <scope>NUCLEOTIDE SEQUENCE [LARGE SCALE GENOMIC DNA]</scope>
    <source>
        <tissue evidence="3">Rhizome</tissue>
    </source>
</reference>
<comment type="caution">
    <text evidence="3">The sequence shown here is derived from an EMBL/GenBank/DDBJ whole genome shotgun (WGS) entry which is preliminary data.</text>
</comment>
<keyword evidence="4" id="KW-1185">Reference proteome</keyword>
<feature type="domain" description="X8" evidence="2">
    <location>
        <begin position="433"/>
        <end position="506"/>
    </location>
</feature>
<evidence type="ECO:0000259" key="2">
    <source>
        <dbReference type="SMART" id="SM00768"/>
    </source>
</evidence>
<proteinExistence type="predicted"/>
<dbReference type="InterPro" id="IPR012946">
    <property type="entry name" value="X8"/>
</dbReference>
<dbReference type="Gene3D" id="1.20.58.1040">
    <property type="match status" value="6"/>
</dbReference>
<dbReference type="EMBL" id="JACMSC010000013">
    <property type="protein sequence ID" value="KAG6491992.1"/>
    <property type="molecule type" value="Genomic_DNA"/>
</dbReference>
<name>A0A8J5FU40_ZINOF</name>
<dbReference type="GO" id="GO:0009506">
    <property type="term" value="C:plasmodesma"/>
    <property type="evidence" value="ECO:0007669"/>
    <property type="project" value="UniProtKB-ARBA"/>
</dbReference>
<evidence type="ECO:0000313" key="3">
    <source>
        <dbReference type="EMBL" id="KAG6491992.1"/>
    </source>
</evidence>
<dbReference type="PANTHER" id="PTHR31044">
    <property type="entry name" value="BETA-1,3 GLUCANASE"/>
    <property type="match status" value="1"/>
</dbReference>
<organism evidence="3 4">
    <name type="scientific">Zingiber officinale</name>
    <name type="common">Ginger</name>
    <name type="synonym">Amomum zingiber</name>
    <dbReference type="NCBI Taxonomy" id="94328"/>
    <lineage>
        <taxon>Eukaryota</taxon>
        <taxon>Viridiplantae</taxon>
        <taxon>Streptophyta</taxon>
        <taxon>Embryophyta</taxon>
        <taxon>Tracheophyta</taxon>
        <taxon>Spermatophyta</taxon>
        <taxon>Magnoliopsida</taxon>
        <taxon>Liliopsida</taxon>
        <taxon>Zingiberales</taxon>
        <taxon>Zingiberaceae</taxon>
        <taxon>Zingiber</taxon>
    </lineage>
</organism>
<evidence type="ECO:0000313" key="4">
    <source>
        <dbReference type="Proteomes" id="UP000734854"/>
    </source>
</evidence>